<feature type="compositionally biased region" description="Polar residues" evidence="1">
    <location>
        <begin position="34"/>
        <end position="47"/>
    </location>
</feature>
<name>J9FMG3_9ZZZZ</name>
<dbReference type="AlphaFoldDB" id="J9FMG3"/>
<evidence type="ECO:0000313" key="2">
    <source>
        <dbReference type="EMBL" id="EJW95618.1"/>
    </source>
</evidence>
<protein>
    <submittedName>
        <fullName evidence="2">Uncharacterized protein</fullName>
    </submittedName>
</protein>
<feature type="region of interest" description="Disordered" evidence="1">
    <location>
        <begin position="28"/>
        <end position="47"/>
    </location>
</feature>
<dbReference type="EMBL" id="AMCI01005710">
    <property type="protein sequence ID" value="EJW95618.1"/>
    <property type="molecule type" value="Genomic_DNA"/>
</dbReference>
<gene>
    <name evidence="2" type="ORF">EVA_16300</name>
</gene>
<evidence type="ECO:0000256" key="1">
    <source>
        <dbReference type="SAM" id="MobiDB-lite"/>
    </source>
</evidence>
<sequence length="76" mass="8629">MYGYYWEYTEPQIELLALDCPVISYKSTKKKSKANNGDNPSPVSASDVMNKTAEWERKYGSGDTKVTFDLTGYSMK</sequence>
<proteinExistence type="predicted"/>
<organism evidence="2">
    <name type="scientific">gut metagenome</name>
    <dbReference type="NCBI Taxonomy" id="749906"/>
    <lineage>
        <taxon>unclassified sequences</taxon>
        <taxon>metagenomes</taxon>
        <taxon>organismal metagenomes</taxon>
    </lineage>
</organism>
<accession>J9FMG3</accession>
<comment type="caution">
    <text evidence="2">The sequence shown here is derived from an EMBL/GenBank/DDBJ whole genome shotgun (WGS) entry which is preliminary data.</text>
</comment>
<reference evidence="2" key="1">
    <citation type="journal article" date="2012" name="PLoS ONE">
        <title>Gene sets for utilization of primary and secondary nutrition supplies in the distal gut of endangered iberian lynx.</title>
        <authorList>
            <person name="Alcaide M."/>
            <person name="Messina E."/>
            <person name="Richter M."/>
            <person name="Bargiela R."/>
            <person name="Peplies J."/>
            <person name="Huws S.A."/>
            <person name="Newbold C.J."/>
            <person name="Golyshin P.N."/>
            <person name="Simon M.A."/>
            <person name="Lopez G."/>
            <person name="Yakimov M.M."/>
            <person name="Ferrer M."/>
        </authorList>
    </citation>
    <scope>NUCLEOTIDE SEQUENCE</scope>
</reference>